<sequence length="290" mass="32748">MSKYLSKYDCNIIYPIIEHDELIIKKKISLYSEILYWIVNAYSTILYIGDSRLYDQYLGECFKVYKEIMCNDVSNIKKNYKKELQEFRNNFNKAITFLKENKNSILQNDIPSEDVLVCNTESPKAQGVGEDENVEIEGNLQPRVKEATPGPSGERGSPETPGPKGIAKSEYEKPGTTQSGDKEEGPIVQARAEGSTVPKAPQRLHPEGGNNLMDDVTMDIGIAGETSKSIMPKKYTPLGSWVSTRILGRNKLMENMKKNNYELLLNDVGNHEASLNDPMYHIRYNSATKH</sequence>
<dbReference type="InterPro" id="IPR008780">
    <property type="entry name" value="Plasmodium_Vir"/>
</dbReference>
<proteinExistence type="predicted"/>
<dbReference type="EMBL" id="KQ234155">
    <property type="protein sequence ID" value="KMZ82939.1"/>
    <property type="molecule type" value="Genomic_DNA"/>
</dbReference>
<dbReference type="AlphaFoldDB" id="A0A0J9SIY7"/>
<protein>
    <recommendedName>
        <fullName evidence="4">VIR protein</fullName>
    </recommendedName>
</protein>
<evidence type="ECO:0000313" key="3">
    <source>
        <dbReference type="Proteomes" id="UP000053562"/>
    </source>
</evidence>
<name>A0A0J9SIY7_PLAVI</name>
<organism evidence="2 3">
    <name type="scientific">Plasmodium vivax India VII</name>
    <dbReference type="NCBI Taxonomy" id="1077284"/>
    <lineage>
        <taxon>Eukaryota</taxon>
        <taxon>Sar</taxon>
        <taxon>Alveolata</taxon>
        <taxon>Apicomplexa</taxon>
        <taxon>Aconoidasida</taxon>
        <taxon>Haemosporida</taxon>
        <taxon>Plasmodiidae</taxon>
        <taxon>Plasmodium</taxon>
        <taxon>Plasmodium (Plasmodium)</taxon>
    </lineage>
</organism>
<evidence type="ECO:0000313" key="2">
    <source>
        <dbReference type="EMBL" id="KMZ82939.1"/>
    </source>
</evidence>
<dbReference type="Pfam" id="PF05795">
    <property type="entry name" value="Plasmodium_Vir"/>
    <property type="match status" value="1"/>
</dbReference>
<dbReference type="Proteomes" id="UP000053562">
    <property type="component" value="Unassembled WGS sequence"/>
</dbReference>
<evidence type="ECO:0000256" key="1">
    <source>
        <dbReference type="SAM" id="MobiDB-lite"/>
    </source>
</evidence>
<evidence type="ECO:0008006" key="4">
    <source>
        <dbReference type="Google" id="ProtNLM"/>
    </source>
</evidence>
<gene>
    <name evidence="2" type="ORF">PVIIG_06212</name>
</gene>
<accession>A0A0J9SIY7</accession>
<feature type="region of interest" description="Disordered" evidence="1">
    <location>
        <begin position="122"/>
        <end position="213"/>
    </location>
</feature>
<reference evidence="2 3" key="1">
    <citation type="submission" date="2011-08" db="EMBL/GenBank/DDBJ databases">
        <title>The Genome Sequence of Plasmodium vivax India VII.</title>
        <authorList>
            <consortium name="The Broad Institute Genome Sequencing Platform"/>
            <consortium name="The Broad Institute Genome Sequencing Center for Infectious Disease"/>
            <person name="Neafsey D."/>
            <person name="Carlton J."/>
            <person name="Barnwell J."/>
            <person name="Collins W."/>
            <person name="Escalante A."/>
            <person name="Mullikin J."/>
            <person name="Saul A."/>
            <person name="Guigo R."/>
            <person name="Camara F."/>
            <person name="Young S.K."/>
            <person name="Zeng Q."/>
            <person name="Gargeya S."/>
            <person name="Fitzgerald M."/>
            <person name="Haas B."/>
            <person name="Abouelleil A."/>
            <person name="Alvarado L."/>
            <person name="Arachchi H.M."/>
            <person name="Berlin A."/>
            <person name="Brown A."/>
            <person name="Chapman S.B."/>
            <person name="Chen Z."/>
            <person name="Dunbar C."/>
            <person name="Freedman E."/>
            <person name="Gearin G."/>
            <person name="Gellesch M."/>
            <person name="Goldberg J."/>
            <person name="Griggs A."/>
            <person name="Gujja S."/>
            <person name="Heiman D."/>
            <person name="Howarth C."/>
            <person name="Larson L."/>
            <person name="Lui A."/>
            <person name="MacDonald P.J.P."/>
            <person name="Montmayeur A."/>
            <person name="Murphy C."/>
            <person name="Neiman D."/>
            <person name="Pearson M."/>
            <person name="Priest M."/>
            <person name="Roberts A."/>
            <person name="Saif S."/>
            <person name="Shea T."/>
            <person name="Shenoy N."/>
            <person name="Sisk P."/>
            <person name="Stolte C."/>
            <person name="Sykes S."/>
            <person name="Wortman J."/>
            <person name="Nusbaum C."/>
            <person name="Birren B."/>
        </authorList>
    </citation>
    <scope>NUCLEOTIDE SEQUENCE [LARGE SCALE GENOMIC DNA]</scope>
    <source>
        <strain evidence="2 3">India VII</strain>
    </source>
</reference>